<proteinExistence type="predicted"/>
<dbReference type="Proteomes" id="UP000324222">
    <property type="component" value="Unassembled WGS sequence"/>
</dbReference>
<dbReference type="EMBL" id="VSRR010037778">
    <property type="protein sequence ID" value="MPC73906.1"/>
    <property type="molecule type" value="Genomic_DNA"/>
</dbReference>
<dbReference type="AlphaFoldDB" id="A0A5B7HW07"/>
<comment type="caution">
    <text evidence="2">The sequence shown here is derived from an EMBL/GenBank/DDBJ whole genome shotgun (WGS) entry which is preliminary data.</text>
</comment>
<reference evidence="2 3" key="1">
    <citation type="submission" date="2019-05" db="EMBL/GenBank/DDBJ databases">
        <title>Another draft genome of Portunus trituberculatus and its Hox gene families provides insights of decapod evolution.</title>
        <authorList>
            <person name="Jeong J.-H."/>
            <person name="Song I."/>
            <person name="Kim S."/>
            <person name="Choi T."/>
            <person name="Kim D."/>
            <person name="Ryu S."/>
            <person name="Kim W."/>
        </authorList>
    </citation>
    <scope>NUCLEOTIDE SEQUENCE [LARGE SCALE GENOMIC DNA]</scope>
    <source>
        <tissue evidence="2">Muscle</tissue>
    </source>
</reference>
<evidence type="ECO:0000313" key="3">
    <source>
        <dbReference type="Proteomes" id="UP000324222"/>
    </source>
</evidence>
<feature type="region of interest" description="Disordered" evidence="1">
    <location>
        <begin position="1"/>
        <end position="45"/>
    </location>
</feature>
<gene>
    <name evidence="2" type="ORF">E2C01_068248</name>
</gene>
<feature type="compositionally biased region" description="Pro residues" evidence="1">
    <location>
        <begin position="28"/>
        <end position="41"/>
    </location>
</feature>
<organism evidence="2 3">
    <name type="scientific">Portunus trituberculatus</name>
    <name type="common">Swimming crab</name>
    <name type="synonym">Neptunus trituberculatus</name>
    <dbReference type="NCBI Taxonomy" id="210409"/>
    <lineage>
        <taxon>Eukaryota</taxon>
        <taxon>Metazoa</taxon>
        <taxon>Ecdysozoa</taxon>
        <taxon>Arthropoda</taxon>
        <taxon>Crustacea</taxon>
        <taxon>Multicrustacea</taxon>
        <taxon>Malacostraca</taxon>
        <taxon>Eumalacostraca</taxon>
        <taxon>Eucarida</taxon>
        <taxon>Decapoda</taxon>
        <taxon>Pleocyemata</taxon>
        <taxon>Brachyura</taxon>
        <taxon>Eubrachyura</taxon>
        <taxon>Portunoidea</taxon>
        <taxon>Portunidae</taxon>
        <taxon>Portuninae</taxon>
        <taxon>Portunus</taxon>
    </lineage>
</organism>
<evidence type="ECO:0000256" key="1">
    <source>
        <dbReference type="SAM" id="MobiDB-lite"/>
    </source>
</evidence>
<sequence length="61" mass="6913">MGQPGHPHSHPPHPSHHRPYLLLTHPPLTLPRPYRPLPSLPPASRLPSLKQQTFLVFLSFS</sequence>
<keyword evidence="3" id="KW-1185">Reference proteome</keyword>
<accession>A0A5B7HW07</accession>
<feature type="compositionally biased region" description="Basic residues" evidence="1">
    <location>
        <begin position="7"/>
        <end position="19"/>
    </location>
</feature>
<name>A0A5B7HW07_PORTR</name>
<evidence type="ECO:0000313" key="2">
    <source>
        <dbReference type="EMBL" id="MPC73906.1"/>
    </source>
</evidence>
<protein>
    <submittedName>
        <fullName evidence="2">Uncharacterized protein</fullName>
    </submittedName>
</protein>